<sequence>MKTRLQKLDWKKLAIAGITTLAIASTAGCQSSTNSADSSVPQNVSSPVSQNTDTTAVRVGAPAPAFTAVDSNGKTHNLSDFKGKTVVLEWTNHECPFVKKHYESNNMQALQKEKTGKGVVWLSVISSAPGQQGNVAPQKANELTKTRNANPTAVLIDADGKVGKLYQARTTPHMYVIDKNGVLQYTGAIDDNSSKNPQDAKTANNYVRAAVDSVLKGEAVKTSTTQPYGCSVKYAT</sequence>
<dbReference type="SUPFAM" id="SSF52833">
    <property type="entry name" value="Thioredoxin-like"/>
    <property type="match status" value="1"/>
</dbReference>
<evidence type="ECO:0000256" key="1">
    <source>
        <dbReference type="SAM" id="MobiDB-lite"/>
    </source>
</evidence>
<keyword evidence="2" id="KW-0732">Signal</keyword>
<feature type="compositionally biased region" description="Low complexity" evidence="1">
    <location>
        <begin position="38"/>
        <end position="51"/>
    </location>
</feature>
<dbReference type="Pfam" id="PF00578">
    <property type="entry name" value="AhpC-TSA"/>
    <property type="match status" value="1"/>
</dbReference>
<name>A0A3S5K389_9CYAN</name>
<dbReference type="InterPro" id="IPR000866">
    <property type="entry name" value="AhpC/TSA"/>
</dbReference>
<dbReference type="Gene3D" id="3.40.30.10">
    <property type="entry name" value="Glutaredoxin"/>
    <property type="match status" value="1"/>
</dbReference>
<dbReference type="GO" id="GO:0016209">
    <property type="term" value="F:antioxidant activity"/>
    <property type="evidence" value="ECO:0007669"/>
    <property type="project" value="InterPro"/>
</dbReference>
<comment type="caution">
    <text evidence="4">The sequence shown here is derived from an EMBL/GenBank/DDBJ whole genome shotgun (WGS) entry which is preliminary data.</text>
</comment>
<organism evidence="4 5">
    <name type="scientific">Dulcicalothrix desertica PCC 7102</name>
    <dbReference type="NCBI Taxonomy" id="232991"/>
    <lineage>
        <taxon>Bacteria</taxon>
        <taxon>Bacillati</taxon>
        <taxon>Cyanobacteriota</taxon>
        <taxon>Cyanophyceae</taxon>
        <taxon>Nostocales</taxon>
        <taxon>Calotrichaceae</taxon>
        <taxon>Dulcicalothrix</taxon>
    </lineage>
</organism>
<proteinExistence type="predicted"/>
<feature type="chain" id="PRO_5030083692" description="Thioredoxin domain-containing protein" evidence="2">
    <location>
        <begin position="28"/>
        <end position="236"/>
    </location>
</feature>
<accession>A0A3S5K389</accession>
<dbReference type="InterPro" id="IPR013766">
    <property type="entry name" value="Thioredoxin_domain"/>
</dbReference>
<dbReference type="CDD" id="cd02969">
    <property type="entry name" value="PRX_like1"/>
    <property type="match status" value="1"/>
</dbReference>
<reference evidence="4" key="2">
    <citation type="journal article" date="2019" name="Genome Biol. Evol.">
        <title>Day and night: Metabolic profiles and evolutionary relationships of six axenic non-marine cyanobacteria.</title>
        <authorList>
            <person name="Will S.E."/>
            <person name="Henke P."/>
            <person name="Boedeker C."/>
            <person name="Huang S."/>
            <person name="Brinkmann H."/>
            <person name="Rohde M."/>
            <person name="Jarek M."/>
            <person name="Friedl T."/>
            <person name="Seufert S."/>
            <person name="Schumacher M."/>
            <person name="Overmann J."/>
            <person name="Neumann-Schaal M."/>
            <person name="Petersen J."/>
        </authorList>
    </citation>
    <scope>NUCLEOTIDE SEQUENCE [LARGE SCALE GENOMIC DNA]</scope>
    <source>
        <strain evidence="4">PCC 7102</strain>
    </source>
</reference>
<keyword evidence="5" id="KW-1185">Reference proteome</keyword>
<dbReference type="PROSITE" id="PS51257">
    <property type="entry name" value="PROKAR_LIPOPROTEIN"/>
    <property type="match status" value="1"/>
</dbReference>
<protein>
    <recommendedName>
        <fullName evidence="3">Thioredoxin domain-containing protein</fullName>
    </recommendedName>
</protein>
<evidence type="ECO:0000259" key="3">
    <source>
        <dbReference type="PROSITE" id="PS51352"/>
    </source>
</evidence>
<dbReference type="PANTHER" id="PTHR43640:SF1">
    <property type="entry name" value="THIOREDOXIN-DEPENDENT PEROXIREDOXIN"/>
    <property type="match status" value="1"/>
</dbReference>
<dbReference type="AlphaFoldDB" id="A0A3S5K389"/>
<evidence type="ECO:0000313" key="4">
    <source>
        <dbReference type="EMBL" id="RUT05603.1"/>
    </source>
</evidence>
<dbReference type="InterPro" id="IPR047262">
    <property type="entry name" value="PRX-like1"/>
</dbReference>
<dbReference type="InterPro" id="IPR036249">
    <property type="entry name" value="Thioredoxin-like_sf"/>
</dbReference>
<dbReference type="GO" id="GO:0016491">
    <property type="term" value="F:oxidoreductase activity"/>
    <property type="evidence" value="ECO:0007669"/>
    <property type="project" value="InterPro"/>
</dbReference>
<feature type="region of interest" description="Disordered" evidence="1">
    <location>
        <begin position="32"/>
        <end position="56"/>
    </location>
</feature>
<evidence type="ECO:0000256" key="2">
    <source>
        <dbReference type="SAM" id="SignalP"/>
    </source>
</evidence>
<dbReference type="PROSITE" id="PS51352">
    <property type="entry name" value="THIOREDOXIN_2"/>
    <property type="match status" value="1"/>
</dbReference>
<reference evidence="4" key="1">
    <citation type="submission" date="2018-12" db="EMBL/GenBank/DDBJ databases">
        <authorList>
            <person name="Will S."/>
            <person name="Neumann-Schaal M."/>
            <person name="Henke P."/>
        </authorList>
    </citation>
    <scope>NUCLEOTIDE SEQUENCE</scope>
    <source>
        <strain evidence="4">PCC 7102</strain>
    </source>
</reference>
<dbReference type="EMBL" id="RSCL01000008">
    <property type="protein sequence ID" value="RUT05603.1"/>
    <property type="molecule type" value="Genomic_DNA"/>
</dbReference>
<feature type="signal peptide" evidence="2">
    <location>
        <begin position="1"/>
        <end position="27"/>
    </location>
</feature>
<gene>
    <name evidence="4" type="ORF">DSM106972_036100</name>
</gene>
<dbReference type="Proteomes" id="UP000271624">
    <property type="component" value="Unassembled WGS sequence"/>
</dbReference>
<feature type="domain" description="Thioredoxin" evidence="3">
    <location>
        <begin position="57"/>
        <end position="216"/>
    </location>
</feature>
<evidence type="ECO:0000313" key="5">
    <source>
        <dbReference type="Proteomes" id="UP000271624"/>
    </source>
</evidence>
<dbReference type="OrthoDB" id="9809746at2"/>
<dbReference type="RefSeq" id="WP_127082065.1">
    <property type="nucleotide sequence ID" value="NZ_RSCL01000008.1"/>
</dbReference>
<dbReference type="PANTHER" id="PTHR43640">
    <property type="entry name" value="OS07G0260300 PROTEIN"/>
    <property type="match status" value="1"/>
</dbReference>